<evidence type="ECO:0000256" key="3">
    <source>
        <dbReference type="ARBA" id="ARBA00022801"/>
    </source>
</evidence>
<dbReference type="SUPFAM" id="SSF52799">
    <property type="entry name" value="(Phosphotyrosine protein) phosphatases II"/>
    <property type="match status" value="2"/>
</dbReference>
<dbReference type="InterPro" id="IPR029021">
    <property type="entry name" value="Prot-tyrosine_phosphatase-like"/>
</dbReference>
<dbReference type="SMART" id="SM00194">
    <property type="entry name" value="PTPc"/>
    <property type="match status" value="1"/>
</dbReference>
<evidence type="ECO:0000259" key="5">
    <source>
        <dbReference type="PROSITE" id="PS50055"/>
    </source>
</evidence>
<keyword evidence="4" id="KW-0904">Protein phosphatase</keyword>
<dbReference type="PRINTS" id="PR00700">
    <property type="entry name" value="PRTYPHPHTASE"/>
</dbReference>
<dbReference type="PANTHER" id="PTHR19134">
    <property type="entry name" value="RECEPTOR-TYPE TYROSINE-PROTEIN PHOSPHATASE"/>
    <property type="match status" value="1"/>
</dbReference>
<dbReference type="AlphaFoldDB" id="K1R7L2"/>
<dbReference type="InterPro" id="IPR000242">
    <property type="entry name" value="PTP_cat"/>
</dbReference>
<proteinExistence type="inferred from homology"/>
<feature type="domain" description="Tyrosine-protein phosphatase" evidence="5">
    <location>
        <begin position="142"/>
        <end position="347"/>
    </location>
</feature>
<dbReference type="InParanoid" id="K1R7L2"/>
<evidence type="ECO:0000256" key="1">
    <source>
        <dbReference type="ARBA" id="ARBA00009580"/>
    </source>
</evidence>
<protein>
    <recommendedName>
        <fullName evidence="2">protein-tyrosine-phosphatase</fullName>
        <ecNumber evidence="2">3.1.3.48</ecNumber>
    </recommendedName>
</protein>
<accession>K1R7L2</accession>
<organism evidence="6">
    <name type="scientific">Magallana gigas</name>
    <name type="common">Pacific oyster</name>
    <name type="synonym">Crassostrea gigas</name>
    <dbReference type="NCBI Taxonomy" id="29159"/>
    <lineage>
        <taxon>Eukaryota</taxon>
        <taxon>Metazoa</taxon>
        <taxon>Spiralia</taxon>
        <taxon>Lophotrochozoa</taxon>
        <taxon>Mollusca</taxon>
        <taxon>Bivalvia</taxon>
        <taxon>Autobranchia</taxon>
        <taxon>Pteriomorphia</taxon>
        <taxon>Ostreida</taxon>
        <taxon>Ostreoidea</taxon>
        <taxon>Ostreidae</taxon>
        <taxon>Magallana</taxon>
    </lineage>
</organism>
<dbReference type="InterPro" id="IPR050348">
    <property type="entry name" value="Protein-Tyr_Phosphatase"/>
</dbReference>
<dbReference type="Pfam" id="PF00102">
    <property type="entry name" value="Y_phosphatase"/>
    <property type="match status" value="2"/>
</dbReference>
<keyword evidence="3" id="KW-0378">Hydrolase</keyword>
<sequence length="447" mass="50476">MIWQENVRCIVMLTNIIENGKNKCTQYWPENDSAFEVGPCKMQLLEETTYAFYTLRKFTVHNTKTSGKRTITQFHYTAWPDHGTPEEIGLVQFHRADQYIFLHKALLYVFEYKNTAVLQNDIPTKINALLHDTSPFNQRSLNEEYKFLQTIKPAYDDEDKADGRRVENKKKNSFVDLGALIITQMPLPDTEVDLWRLCMDHDIQAIVILNENNEELHLIPKRGSNRICAPYMLTTGNTGSDITGLSQNTLMIAHNDQKIEVDVLNIPVGNDSSMLKGVALLLEKEKRSNFKSVIISRDGAGPAGIFCVLHNALQQLRTDGEVDILTTVRLVQSRRPEVITKLSKDVFRNLLIACAMCVNHQSEHHLNTFRYLAIIANDTKCCCLHNGGVQGVTEAYSGTQGMCPGADRGSQGVQGMRQWLAGDYRVYMESVLWLTGTAQGMTGKRLG</sequence>
<dbReference type="CDD" id="cd00047">
    <property type="entry name" value="PTPc"/>
    <property type="match status" value="1"/>
</dbReference>
<evidence type="ECO:0000256" key="2">
    <source>
        <dbReference type="ARBA" id="ARBA00013064"/>
    </source>
</evidence>
<comment type="similarity">
    <text evidence="1">Belongs to the protein-tyrosine phosphatase family.</text>
</comment>
<dbReference type="HOGENOM" id="CLU_612877_0_0_1"/>
<dbReference type="GO" id="GO:0004725">
    <property type="term" value="F:protein tyrosine phosphatase activity"/>
    <property type="evidence" value="ECO:0007669"/>
    <property type="project" value="InterPro"/>
</dbReference>
<dbReference type="EMBL" id="JH816843">
    <property type="protein sequence ID" value="EKC29976.1"/>
    <property type="molecule type" value="Genomic_DNA"/>
</dbReference>
<name>K1R7L2_MAGGI</name>
<keyword evidence="6" id="KW-0675">Receptor</keyword>
<evidence type="ECO:0000313" key="6">
    <source>
        <dbReference type="EMBL" id="EKC29976.1"/>
    </source>
</evidence>
<dbReference type="PROSITE" id="PS50055">
    <property type="entry name" value="TYR_PHOSPHATASE_PTP"/>
    <property type="match status" value="2"/>
</dbReference>
<feature type="domain" description="Tyrosine-protein phosphatase" evidence="5">
    <location>
        <begin position="1"/>
        <end position="95"/>
    </location>
</feature>
<dbReference type="PANTHER" id="PTHR19134:SF562">
    <property type="entry name" value="PROTEIN-TYROSINE-PHOSPHATASE"/>
    <property type="match status" value="1"/>
</dbReference>
<evidence type="ECO:0000256" key="4">
    <source>
        <dbReference type="ARBA" id="ARBA00022912"/>
    </source>
</evidence>
<reference evidence="6" key="1">
    <citation type="journal article" date="2012" name="Nature">
        <title>The oyster genome reveals stress adaptation and complexity of shell formation.</title>
        <authorList>
            <person name="Zhang G."/>
            <person name="Fang X."/>
            <person name="Guo X."/>
            <person name="Li L."/>
            <person name="Luo R."/>
            <person name="Xu F."/>
            <person name="Yang P."/>
            <person name="Zhang L."/>
            <person name="Wang X."/>
            <person name="Qi H."/>
            <person name="Xiong Z."/>
            <person name="Que H."/>
            <person name="Xie Y."/>
            <person name="Holland P.W."/>
            <person name="Paps J."/>
            <person name="Zhu Y."/>
            <person name="Wu F."/>
            <person name="Chen Y."/>
            <person name="Wang J."/>
            <person name="Peng C."/>
            <person name="Meng J."/>
            <person name="Yang L."/>
            <person name="Liu J."/>
            <person name="Wen B."/>
            <person name="Zhang N."/>
            <person name="Huang Z."/>
            <person name="Zhu Q."/>
            <person name="Feng Y."/>
            <person name="Mount A."/>
            <person name="Hedgecock D."/>
            <person name="Xu Z."/>
            <person name="Liu Y."/>
            <person name="Domazet-Loso T."/>
            <person name="Du Y."/>
            <person name="Sun X."/>
            <person name="Zhang S."/>
            <person name="Liu B."/>
            <person name="Cheng P."/>
            <person name="Jiang X."/>
            <person name="Li J."/>
            <person name="Fan D."/>
            <person name="Wang W."/>
            <person name="Fu W."/>
            <person name="Wang T."/>
            <person name="Wang B."/>
            <person name="Zhang J."/>
            <person name="Peng Z."/>
            <person name="Li Y."/>
            <person name="Li N."/>
            <person name="Wang J."/>
            <person name="Chen M."/>
            <person name="He Y."/>
            <person name="Tan F."/>
            <person name="Song X."/>
            <person name="Zheng Q."/>
            <person name="Huang R."/>
            <person name="Yang H."/>
            <person name="Du X."/>
            <person name="Chen L."/>
            <person name="Yang M."/>
            <person name="Gaffney P.M."/>
            <person name="Wang S."/>
            <person name="Luo L."/>
            <person name="She Z."/>
            <person name="Ming Y."/>
            <person name="Huang W."/>
            <person name="Zhang S."/>
            <person name="Huang B."/>
            <person name="Zhang Y."/>
            <person name="Qu T."/>
            <person name="Ni P."/>
            <person name="Miao G."/>
            <person name="Wang J."/>
            <person name="Wang Q."/>
            <person name="Steinberg C.E."/>
            <person name="Wang H."/>
            <person name="Li N."/>
            <person name="Qian L."/>
            <person name="Zhang G."/>
            <person name="Li Y."/>
            <person name="Yang H."/>
            <person name="Liu X."/>
            <person name="Wang J."/>
            <person name="Yin Y."/>
            <person name="Wang J."/>
        </authorList>
    </citation>
    <scope>NUCLEOTIDE SEQUENCE [LARGE SCALE GENOMIC DNA]</scope>
    <source>
        <strain evidence="6">05x7-T-G4-1.051#20</strain>
    </source>
</reference>
<dbReference type="Gene3D" id="3.90.190.10">
    <property type="entry name" value="Protein tyrosine phosphatase superfamily"/>
    <property type="match status" value="2"/>
</dbReference>
<gene>
    <name evidence="6" type="ORF">CGI_10023314</name>
</gene>
<dbReference type="EC" id="3.1.3.48" evidence="2"/>